<reference evidence="2" key="1">
    <citation type="submission" date="2021-06" db="EMBL/GenBank/DDBJ databases">
        <title>Genome-based taxonomic framework of Microbacterium strains isolated from marine environment, the description of four new species and reclassification of four preexisting species.</title>
        <authorList>
            <person name="Lee S.D."/>
            <person name="Kim S.-M."/>
            <person name="Byeon Y.-S."/>
            <person name="Yang H.L."/>
            <person name="Kim I.S."/>
        </authorList>
    </citation>
    <scope>NUCLEOTIDE SEQUENCE</scope>
    <source>
        <strain evidence="2">KACC 20510</strain>
    </source>
</reference>
<gene>
    <name evidence="2" type="ORF">KZC48_10515</name>
</gene>
<name>A0ABT8FUH9_9MICO</name>
<organism evidence="2 3">
    <name type="scientific">Microbacterium aurantiacum</name>
    <dbReference type="NCBI Taxonomy" id="162393"/>
    <lineage>
        <taxon>Bacteria</taxon>
        <taxon>Bacillati</taxon>
        <taxon>Actinomycetota</taxon>
        <taxon>Actinomycetes</taxon>
        <taxon>Micrococcales</taxon>
        <taxon>Microbacteriaceae</taxon>
        <taxon>Microbacterium</taxon>
    </lineage>
</organism>
<keyword evidence="3" id="KW-1185">Reference proteome</keyword>
<accession>A0ABT8FUH9</accession>
<feature type="region of interest" description="Disordered" evidence="1">
    <location>
        <begin position="38"/>
        <end position="66"/>
    </location>
</feature>
<evidence type="ECO:0000256" key="1">
    <source>
        <dbReference type="SAM" id="MobiDB-lite"/>
    </source>
</evidence>
<sequence>MRFLRETMTPAPAPAFSVPLYTGTNGYISRWGANLSGSAPASALREAPNRGHRTRGEVTASRPVKL</sequence>
<proteinExistence type="predicted"/>
<evidence type="ECO:0000313" key="3">
    <source>
        <dbReference type="Proteomes" id="UP001172731"/>
    </source>
</evidence>
<evidence type="ECO:0000313" key="2">
    <source>
        <dbReference type="EMBL" id="MDN4464826.1"/>
    </source>
</evidence>
<comment type="caution">
    <text evidence="2">The sequence shown here is derived from an EMBL/GenBank/DDBJ whole genome shotgun (WGS) entry which is preliminary data.</text>
</comment>
<dbReference type="Proteomes" id="UP001172731">
    <property type="component" value="Unassembled WGS sequence"/>
</dbReference>
<dbReference type="EMBL" id="JAHWXI010000011">
    <property type="protein sequence ID" value="MDN4464826.1"/>
    <property type="molecule type" value="Genomic_DNA"/>
</dbReference>
<dbReference type="RefSeq" id="WP_301134460.1">
    <property type="nucleotide sequence ID" value="NZ_BAAAUQ010000027.1"/>
</dbReference>
<protein>
    <submittedName>
        <fullName evidence="2">Uncharacterized protein</fullName>
    </submittedName>
</protein>